<dbReference type="AlphaFoldDB" id="A0A2S9IV17"/>
<protein>
    <submittedName>
        <fullName evidence="1">Uncharacterized protein</fullName>
    </submittedName>
</protein>
<gene>
    <name evidence="1" type="ORF">C5748_07325</name>
</gene>
<proteinExistence type="predicted"/>
<evidence type="ECO:0000313" key="1">
    <source>
        <dbReference type="EMBL" id="PRD44382.1"/>
    </source>
</evidence>
<comment type="caution">
    <text evidence="1">The sequence shown here is derived from an EMBL/GenBank/DDBJ whole genome shotgun (WGS) entry which is preliminary data.</text>
</comment>
<evidence type="ECO:0000313" key="2">
    <source>
        <dbReference type="Proteomes" id="UP000239434"/>
    </source>
</evidence>
<name>A0A2S9IV17_9HYPH</name>
<reference evidence="1 2" key="1">
    <citation type="submission" date="2018-02" db="EMBL/GenBank/DDBJ databases">
        <title>The draft genome of Phyllobacterium sp. 1N-3.</title>
        <authorList>
            <person name="Liu L."/>
            <person name="Li L."/>
            <person name="Zhang X."/>
            <person name="Wang T."/>
            <person name="Liang L."/>
        </authorList>
    </citation>
    <scope>NUCLEOTIDE SEQUENCE [LARGE SCALE GENOMIC DNA]</scope>
    <source>
        <strain evidence="1 2">1N-3</strain>
    </source>
</reference>
<dbReference type="EMBL" id="PVBR01000004">
    <property type="protein sequence ID" value="PRD44382.1"/>
    <property type="molecule type" value="Genomic_DNA"/>
</dbReference>
<keyword evidence="2" id="KW-1185">Reference proteome</keyword>
<accession>A0A2S9IV17</accession>
<dbReference type="Proteomes" id="UP000239434">
    <property type="component" value="Unassembled WGS sequence"/>
</dbReference>
<organism evidence="1 2">
    <name type="scientific">Phyllobacterium phragmitis</name>
    <dbReference type="NCBI Taxonomy" id="2670329"/>
    <lineage>
        <taxon>Bacteria</taxon>
        <taxon>Pseudomonadati</taxon>
        <taxon>Pseudomonadota</taxon>
        <taxon>Alphaproteobacteria</taxon>
        <taxon>Hyphomicrobiales</taxon>
        <taxon>Phyllobacteriaceae</taxon>
        <taxon>Phyllobacterium</taxon>
    </lineage>
</organism>
<sequence>MTMNAEDFTYENFGGELSLPPEPECLPCDEYKYVVPVVTEHEGERLTGRLAVTRDPSGWEGALFFRHHLRMDMDQVSTPHNGGFWHMPHERFLRHVQLVFSFSGGADFEFATDDFEPFFADEEDGPLWVKHAGAEARH</sequence>